<evidence type="ECO:0000313" key="1">
    <source>
        <dbReference type="EMBL" id="OOY34173.1"/>
    </source>
</evidence>
<reference evidence="1 2" key="1">
    <citation type="submission" date="2016-11" db="EMBL/GenBank/DDBJ databases">
        <title>Mixed transmission modes and dynamic genome evolution in an obligate animal-bacterial symbiosis.</title>
        <authorList>
            <person name="Russell S.L."/>
            <person name="Corbett-Detig R.B."/>
            <person name="Cavanaugh C.M."/>
        </authorList>
    </citation>
    <scope>NUCLEOTIDE SEQUENCE [LARGE SCALE GENOMIC DNA]</scope>
    <source>
        <strain evidence="1">MA-KB16</strain>
    </source>
</reference>
<protein>
    <submittedName>
        <fullName evidence="1">Uncharacterized protein</fullName>
    </submittedName>
</protein>
<dbReference type="InterPro" id="IPR036249">
    <property type="entry name" value="Thioredoxin-like_sf"/>
</dbReference>
<proteinExistence type="predicted"/>
<evidence type="ECO:0000313" key="2">
    <source>
        <dbReference type="Proteomes" id="UP000190962"/>
    </source>
</evidence>
<gene>
    <name evidence="1" type="ORF">BOV88_11285</name>
</gene>
<dbReference type="Gene3D" id="3.40.30.10">
    <property type="entry name" value="Glutaredoxin"/>
    <property type="match status" value="1"/>
</dbReference>
<organism evidence="1 2">
    <name type="scientific">Solemya velum gill symbiont</name>
    <dbReference type="NCBI Taxonomy" id="2340"/>
    <lineage>
        <taxon>Bacteria</taxon>
        <taxon>Pseudomonadati</taxon>
        <taxon>Pseudomonadota</taxon>
        <taxon>Gammaproteobacteria</taxon>
        <taxon>sulfur-oxidizing symbionts</taxon>
    </lineage>
</organism>
<dbReference type="SUPFAM" id="SSF52833">
    <property type="entry name" value="Thioredoxin-like"/>
    <property type="match status" value="1"/>
</dbReference>
<sequence length="150" mass="17595">MLDLQGQTYNLQTLCKGKYVFLKFFSTYYEPSLRELRSVNRIYRDFGEHIQFVCLSDESPDKLKKFLESSGMEELPVYQLSDELKLHVDSYEMDVTYLLTPESEILVTETEYVDWSHKCAVNYFDKLVGMDVTHSRTSEKIPTLCANEDM</sequence>
<name>A0A1T2CH61_SOVGS</name>
<dbReference type="AlphaFoldDB" id="A0A1T2CH61"/>
<dbReference type="Proteomes" id="UP000190962">
    <property type="component" value="Unassembled WGS sequence"/>
</dbReference>
<accession>A0A1T2CH61</accession>
<comment type="caution">
    <text evidence="1">The sequence shown here is derived from an EMBL/GenBank/DDBJ whole genome shotgun (WGS) entry which is preliminary data.</text>
</comment>
<dbReference type="EMBL" id="MPNX01000020">
    <property type="protein sequence ID" value="OOY34173.1"/>
    <property type="molecule type" value="Genomic_DNA"/>
</dbReference>